<feature type="signal peptide" evidence="1">
    <location>
        <begin position="1"/>
        <end position="23"/>
    </location>
</feature>
<feature type="chain" id="PRO_5004795039" description="Lipoprotein" evidence="1">
    <location>
        <begin position="24"/>
        <end position="208"/>
    </location>
</feature>
<dbReference type="EMBL" id="CP007128">
    <property type="protein sequence ID" value="AHG89108.1"/>
    <property type="molecule type" value="Genomic_DNA"/>
</dbReference>
<organism evidence="2 3">
    <name type="scientific">Gemmatirosa kalamazoonensis</name>
    <dbReference type="NCBI Taxonomy" id="861299"/>
    <lineage>
        <taxon>Bacteria</taxon>
        <taxon>Pseudomonadati</taxon>
        <taxon>Gemmatimonadota</taxon>
        <taxon>Gemmatimonadia</taxon>
        <taxon>Gemmatimonadales</taxon>
        <taxon>Gemmatimonadaceae</taxon>
        <taxon>Gemmatirosa</taxon>
    </lineage>
</organism>
<reference evidence="2 3" key="1">
    <citation type="journal article" date="2014" name="Genome Announc.">
        <title>Genome Sequence and Methylome of Soil Bacterium Gemmatirosa kalamazoonensis KBS708T, a Member of the Rarely Cultivated Gemmatimonadetes Phylum.</title>
        <authorList>
            <person name="Debruyn J.M."/>
            <person name="Radosevich M."/>
            <person name="Wommack K.E."/>
            <person name="Polson S.W."/>
            <person name="Hauser L.J."/>
            <person name="Fawaz M.N."/>
            <person name="Korlach J."/>
            <person name="Tsai Y.C."/>
        </authorList>
    </citation>
    <scope>NUCLEOTIDE SEQUENCE [LARGE SCALE GENOMIC DNA]</scope>
    <source>
        <strain evidence="2 3">KBS708</strain>
    </source>
</reference>
<dbReference type="PATRIC" id="fig|861299.3.peg.1595"/>
<evidence type="ECO:0000313" key="3">
    <source>
        <dbReference type="Proteomes" id="UP000019151"/>
    </source>
</evidence>
<dbReference type="AlphaFoldDB" id="W0RI72"/>
<protein>
    <recommendedName>
        <fullName evidence="4">Lipoprotein</fullName>
    </recommendedName>
</protein>
<dbReference type="RefSeq" id="WP_025410621.1">
    <property type="nucleotide sequence ID" value="NZ_CP007128.1"/>
</dbReference>
<keyword evidence="3" id="KW-1185">Reference proteome</keyword>
<evidence type="ECO:0000313" key="2">
    <source>
        <dbReference type="EMBL" id="AHG89108.1"/>
    </source>
</evidence>
<gene>
    <name evidence="2" type="ORF">J421_1571</name>
</gene>
<dbReference type="KEGG" id="gba:J421_1571"/>
<accession>W0RI72</accession>
<name>W0RI72_9BACT</name>
<proteinExistence type="predicted"/>
<dbReference type="HOGENOM" id="CLU_1319398_0_0_0"/>
<evidence type="ECO:0000256" key="1">
    <source>
        <dbReference type="SAM" id="SignalP"/>
    </source>
</evidence>
<keyword evidence="1" id="KW-0732">Signal</keyword>
<evidence type="ECO:0008006" key="4">
    <source>
        <dbReference type="Google" id="ProtNLM"/>
    </source>
</evidence>
<dbReference type="STRING" id="861299.J421_1571"/>
<dbReference type="InParanoid" id="W0RI72"/>
<dbReference type="PROSITE" id="PS51257">
    <property type="entry name" value="PROKAR_LIPOPROTEIN"/>
    <property type="match status" value="1"/>
</dbReference>
<dbReference type="Proteomes" id="UP000019151">
    <property type="component" value="Chromosome"/>
</dbReference>
<sequence>MRIRTFSLNALSAVALLSLAAACADGPTSASSTPRPSAPRLASGVSVQIGDTTLTTFTIDPLKSDTYVEAGVFKLKMTAGSICDPAVSTYGPTEWDQPCTTLVAPIAITAKSWTTASGKSIVQFSPDLRFAPDKINTLYLWKGSFTSATAAVAWCPTGSDKCYDEASADPSVAATLGTNGFLSRRVKHFSGYTSTWGFDGDGSTSYGQ</sequence>